<dbReference type="AlphaFoldDB" id="A0A368VVJ1"/>
<keyword evidence="6" id="KW-1185">Reference proteome</keyword>
<reference evidence="5 6" key="1">
    <citation type="submission" date="2018-07" db="EMBL/GenBank/DDBJ databases">
        <title>Genomic Encyclopedia of Type Strains, Phase III (KMG-III): the genomes of soil and plant-associated and newly described type strains.</title>
        <authorList>
            <person name="Whitman W."/>
        </authorList>
    </citation>
    <scope>NUCLEOTIDE SEQUENCE [LARGE SCALE GENOMIC DNA]</scope>
    <source>
        <strain evidence="5 6">CECT 8575</strain>
    </source>
</reference>
<dbReference type="Gene3D" id="3.90.220.20">
    <property type="entry name" value="DNA methylase specificity domains"/>
    <property type="match status" value="1"/>
</dbReference>
<dbReference type="Pfam" id="PF02384">
    <property type="entry name" value="N6_Mtase"/>
    <property type="match status" value="1"/>
</dbReference>
<dbReference type="SUPFAM" id="SSF53335">
    <property type="entry name" value="S-adenosyl-L-methionine-dependent methyltransferases"/>
    <property type="match status" value="1"/>
</dbReference>
<sequence length="711" mass="76515">MNVVNTHLWCATVFGVTEHEGAPAGSGATINAVDIARLAGVGRAAVSNWRKRYADFPEPVAGTTSSPLFDAEQARAWLREQGKLRELPLREELWRALDVLRGSTPPGAALALFAVGLCYLRSRGGKLTEELGDEVLADDASLVEAVRERIATMRPEQVPIELPTPDRTWATLLRLLDRVADEPDVFDELVPSAVEGSARHGGSWRIPPELAELMYRLAGGTTVLDPHCHAGELLRPALRNGSEGALVAGQYPDRQAVQLVRAALWLHSEDVPRIEVGDALRADAFPGETFGSVLCVPPWGGKDWGFEELQFDPRWEYGLPPRSAPELAWVQHALSHLEREGVAVLALPVAVGTQARGRRIRAELVRRGVLRAVIALPAGAFTTSSALTVLWVLRSSAATQPGGILMADGSRARAARGPDWRAVSDLVLPAWREFDSTGECAEQPGELRVVPAIDLLDDEVNLTPARHLASAPETDVDGIRTTRDRLLDVLGQVPQHVPEVTARTEPPAPSTTVNELARIGALTLLQQSGSGSREEQEGLFTALTSRDVIQGGAPSGSWGGSGTREPVWLQPGDVVLPMLGGQLTSRVIGDEQAVLGTHLWLLRPNPEQLDPWFLAGFLRNSANATLSSGSSMSRLDVRRVELPRLPLAEQRAYAAAFQQLFRLEHGLSQAAQHGSELITAMIDGLTGNGLQPPEEAGQDGDAFGASGSARE</sequence>
<keyword evidence="2" id="KW-0238">DNA-binding</keyword>
<evidence type="ECO:0000259" key="4">
    <source>
        <dbReference type="Pfam" id="PF02384"/>
    </source>
</evidence>
<dbReference type="GO" id="GO:0003677">
    <property type="term" value="F:DNA binding"/>
    <property type="evidence" value="ECO:0007669"/>
    <property type="project" value="UniProtKB-KW"/>
</dbReference>
<dbReference type="EMBL" id="QPJC01000002">
    <property type="protein sequence ID" value="RCW45859.1"/>
    <property type="molecule type" value="Genomic_DNA"/>
</dbReference>
<dbReference type="SUPFAM" id="SSF116734">
    <property type="entry name" value="DNA methylase specificity domain"/>
    <property type="match status" value="1"/>
</dbReference>
<gene>
    <name evidence="5" type="ORF">DFQ14_102160</name>
</gene>
<protein>
    <submittedName>
        <fullName evidence="5">N-6 DNA methylase</fullName>
    </submittedName>
</protein>
<proteinExistence type="predicted"/>
<dbReference type="GO" id="GO:0008170">
    <property type="term" value="F:N-methyltransferase activity"/>
    <property type="evidence" value="ECO:0007669"/>
    <property type="project" value="InterPro"/>
</dbReference>
<dbReference type="GO" id="GO:0032259">
    <property type="term" value="P:methylation"/>
    <property type="evidence" value="ECO:0007669"/>
    <property type="project" value="UniProtKB-KW"/>
</dbReference>
<dbReference type="PRINTS" id="PR00507">
    <property type="entry name" value="N12N6MTFRASE"/>
</dbReference>
<evidence type="ECO:0000256" key="2">
    <source>
        <dbReference type="ARBA" id="ARBA00023125"/>
    </source>
</evidence>
<accession>A0A368VVJ1</accession>
<evidence type="ECO:0000256" key="1">
    <source>
        <dbReference type="ARBA" id="ARBA00022747"/>
    </source>
</evidence>
<dbReference type="GO" id="GO:0009307">
    <property type="term" value="P:DNA restriction-modification system"/>
    <property type="evidence" value="ECO:0007669"/>
    <property type="project" value="UniProtKB-KW"/>
</dbReference>
<evidence type="ECO:0000256" key="3">
    <source>
        <dbReference type="SAM" id="MobiDB-lite"/>
    </source>
</evidence>
<evidence type="ECO:0000313" key="6">
    <source>
        <dbReference type="Proteomes" id="UP000253495"/>
    </source>
</evidence>
<keyword evidence="5" id="KW-0808">Transferase</keyword>
<dbReference type="PANTHER" id="PTHR42998">
    <property type="entry name" value="TYPE I RESTRICTION ENZYME HINDVIIP M PROTEIN-RELATED"/>
    <property type="match status" value="1"/>
</dbReference>
<feature type="domain" description="DNA methylase adenine-specific" evidence="4">
    <location>
        <begin position="187"/>
        <end position="414"/>
    </location>
</feature>
<dbReference type="InterPro" id="IPR003356">
    <property type="entry name" value="DNA_methylase_A-5"/>
</dbReference>
<keyword evidence="5" id="KW-0489">Methyltransferase</keyword>
<name>A0A368VVJ1_9ACTN</name>
<organism evidence="5 6">
    <name type="scientific">Halopolyspora algeriensis</name>
    <dbReference type="NCBI Taxonomy" id="1500506"/>
    <lineage>
        <taxon>Bacteria</taxon>
        <taxon>Bacillati</taxon>
        <taxon>Actinomycetota</taxon>
        <taxon>Actinomycetes</taxon>
        <taxon>Actinomycetes incertae sedis</taxon>
        <taxon>Halopolyspora</taxon>
    </lineage>
</organism>
<dbReference type="InterPro" id="IPR052916">
    <property type="entry name" value="Type-I_RE_MTase_Subunit"/>
</dbReference>
<dbReference type="InterPro" id="IPR029063">
    <property type="entry name" value="SAM-dependent_MTases_sf"/>
</dbReference>
<keyword evidence="1" id="KW-0680">Restriction system</keyword>
<comment type="caution">
    <text evidence="5">The sequence shown here is derived from an EMBL/GenBank/DDBJ whole genome shotgun (WGS) entry which is preliminary data.</text>
</comment>
<dbReference type="Gene3D" id="3.40.50.150">
    <property type="entry name" value="Vaccinia Virus protein VP39"/>
    <property type="match status" value="1"/>
</dbReference>
<dbReference type="InterPro" id="IPR044946">
    <property type="entry name" value="Restrct_endonuc_typeI_TRD_sf"/>
</dbReference>
<dbReference type="PANTHER" id="PTHR42998:SF1">
    <property type="entry name" value="TYPE I RESTRICTION ENZYME HINDI METHYLASE SUBUNIT"/>
    <property type="match status" value="1"/>
</dbReference>
<feature type="region of interest" description="Disordered" evidence="3">
    <location>
        <begin position="685"/>
        <end position="711"/>
    </location>
</feature>
<dbReference type="Proteomes" id="UP000253495">
    <property type="component" value="Unassembled WGS sequence"/>
</dbReference>
<evidence type="ECO:0000313" key="5">
    <source>
        <dbReference type="EMBL" id="RCW45859.1"/>
    </source>
</evidence>